<name>A0ABQ2HJX2_9MICO</name>
<proteinExistence type="inferred from homology"/>
<feature type="domain" description="Acyl-CoA dehydrogenase/oxidase C-terminal" evidence="4">
    <location>
        <begin position="206"/>
        <end position="303"/>
    </location>
</feature>
<sequence>MVRPVRLADEPQGDETVEAVLADLDPHADPLTALALVQRHPSAFPLPGRGETAALWTSLASVAAVSLTAARAVEPHLDALSILAEARSAGHAVPDTTEAATWGVFAAEGPGVRLTATDDGADGALGARLDGTKPWCSLAGTLSHALVTAWDGETTRRLYAVPLGQDNGVTVQPAAWFARGLPTVMSGPVAFEHSRAAPVGPTGWYLERPGFAWGAMGVAAIWFGGAVGVARRLVGGGREPDQIAQMHLGAVDAALWAARATLADAAVRVDDGRATGPDGSALALRVRHVVARAAETVLERVGHATGPAPLALEDDHAGRVADLQLYLRQEHAERDEAALGRLLLDGDRTGPPW</sequence>
<evidence type="ECO:0000313" key="6">
    <source>
        <dbReference type="Proteomes" id="UP000623461"/>
    </source>
</evidence>
<protein>
    <submittedName>
        <fullName evidence="5">Acyl-CoA dehydrogenase</fullName>
    </submittedName>
</protein>
<keyword evidence="2" id="KW-0285">Flavoprotein</keyword>
<comment type="similarity">
    <text evidence="1">Belongs to the acyl-CoA dehydrogenase family.</text>
</comment>
<evidence type="ECO:0000256" key="1">
    <source>
        <dbReference type="ARBA" id="ARBA00009347"/>
    </source>
</evidence>
<accession>A0ABQ2HJX2</accession>
<dbReference type="InterPro" id="IPR036250">
    <property type="entry name" value="AcylCo_DH-like_C"/>
</dbReference>
<dbReference type="InterPro" id="IPR009075">
    <property type="entry name" value="AcylCo_DH/oxidase_C"/>
</dbReference>
<dbReference type="Proteomes" id="UP000623461">
    <property type="component" value="Unassembled WGS sequence"/>
</dbReference>
<dbReference type="SUPFAM" id="SSF56645">
    <property type="entry name" value="Acyl-CoA dehydrogenase NM domain-like"/>
    <property type="match status" value="1"/>
</dbReference>
<dbReference type="Pfam" id="PF00441">
    <property type="entry name" value="Acyl-CoA_dh_1"/>
    <property type="match status" value="1"/>
</dbReference>
<evidence type="ECO:0000259" key="4">
    <source>
        <dbReference type="Pfam" id="PF00441"/>
    </source>
</evidence>
<reference evidence="6" key="1">
    <citation type="journal article" date="2019" name="Int. J. Syst. Evol. Microbiol.">
        <title>The Global Catalogue of Microorganisms (GCM) 10K type strain sequencing project: providing services to taxonomists for standard genome sequencing and annotation.</title>
        <authorList>
            <consortium name="The Broad Institute Genomics Platform"/>
            <consortium name="The Broad Institute Genome Sequencing Center for Infectious Disease"/>
            <person name="Wu L."/>
            <person name="Ma J."/>
        </authorList>
    </citation>
    <scope>NUCLEOTIDE SEQUENCE [LARGE SCALE GENOMIC DNA]</scope>
    <source>
        <strain evidence="6">JCM 1365</strain>
    </source>
</reference>
<keyword evidence="3" id="KW-0274">FAD</keyword>
<evidence type="ECO:0000256" key="2">
    <source>
        <dbReference type="ARBA" id="ARBA00022630"/>
    </source>
</evidence>
<evidence type="ECO:0000313" key="5">
    <source>
        <dbReference type="EMBL" id="GGM82228.1"/>
    </source>
</evidence>
<dbReference type="EMBL" id="BMNZ01000001">
    <property type="protein sequence ID" value="GGM82228.1"/>
    <property type="molecule type" value="Genomic_DNA"/>
</dbReference>
<keyword evidence="6" id="KW-1185">Reference proteome</keyword>
<evidence type="ECO:0000256" key="3">
    <source>
        <dbReference type="ARBA" id="ARBA00022827"/>
    </source>
</evidence>
<gene>
    <name evidence="5" type="ORF">GCM10009721_03370</name>
</gene>
<dbReference type="InterPro" id="IPR009100">
    <property type="entry name" value="AcylCoA_DH/oxidase_NM_dom_sf"/>
</dbReference>
<comment type="caution">
    <text evidence="5">The sequence shown here is derived from an EMBL/GenBank/DDBJ whole genome shotgun (WGS) entry which is preliminary data.</text>
</comment>
<dbReference type="SUPFAM" id="SSF47203">
    <property type="entry name" value="Acyl-CoA dehydrogenase C-terminal domain-like"/>
    <property type="match status" value="1"/>
</dbReference>
<organism evidence="5 6">
    <name type="scientific">Terrabacter tumescens</name>
    <dbReference type="NCBI Taxonomy" id="60443"/>
    <lineage>
        <taxon>Bacteria</taxon>
        <taxon>Bacillati</taxon>
        <taxon>Actinomycetota</taxon>
        <taxon>Actinomycetes</taxon>
        <taxon>Micrococcales</taxon>
        <taxon>Intrasporangiaceae</taxon>
        <taxon>Terrabacter</taxon>
    </lineage>
</organism>